<feature type="domain" description="Glycosyl transferase family 1" evidence="1">
    <location>
        <begin position="211"/>
        <end position="372"/>
    </location>
</feature>
<reference evidence="3 4" key="1">
    <citation type="submission" date="2015-11" db="EMBL/GenBank/DDBJ databases">
        <title>Draft Genome Sequence of the Strain BR 10303 (Bradyrhizobium sp.) isolated from nodules of Centrolobium paraense.</title>
        <authorList>
            <person name="Zelli J.E."/>
            <person name="Simoes-Araujo J.L."/>
            <person name="Barauna A.C."/>
            <person name="Silva K."/>
        </authorList>
    </citation>
    <scope>NUCLEOTIDE SEQUENCE [LARGE SCALE GENOMIC DNA]</scope>
    <source>
        <strain evidence="3 4">BR 10303</strain>
    </source>
</reference>
<dbReference type="CDD" id="cd03794">
    <property type="entry name" value="GT4_WbuB-like"/>
    <property type="match status" value="1"/>
</dbReference>
<dbReference type="PANTHER" id="PTHR12526:SF638">
    <property type="entry name" value="SPORE COAT PROTEIN SA"/>
    <property type="match status" value="1"/>
</dbReference>
<evidence type="ECO:0000313" key="4">
    <source>
        <dbReference type="Proteomes" id="UP000057737"/>
    </source>
</evidence>
<dbReference type="EMBL" id="LNCU01000036">
    <property type="protein sequence ID" value="KWV58536.1"/>
    <property type="molecule type" value="Genomic_DNA"/>
</dbReference>
<sequence>MKIFVHDYAGHPFQVDLSRELALRGHEVSHAYFHGDLGPKGKLERSSADPAHLSFTGVKLSRPYDKASFVRRRFDDVAYGKEVAKLVQSDKPDVVISGNTPTEAQSAIVNACKQTGSKFVFWVQDFYSVAVSQLLRKKLGPPGAMIGAYYRFLERRQFQSSDAVVVITNAFSPLASKWTGTEDNVFVIENWGALNDIAPHPKDNAWARRHGLNNSFNFLYSGTLGLKHNPDLLVQLAKMVKGRANVVTVSQGVGVTHLEQAKAELGLDNLILLPLQPFADLPMVLATSDVAVATIEPEAGIFSVPSKVQSYFCAGRPVLLAAPQENLASDVVRRNGAGLVVDPVDQAAFLKAALRLLDDEAMRADAAAKARSFALENYDIKSVTDRFETVFDYAIGSKTAERKI</sequence>
<dbReference type="SUPFAM" id="SSF53756">
    <property type="entry name" value="UDP-Glycosyltransferase/glycogen phosphorylase"/>
    <property type="match status" value="1"/>
</dbReference>
<organism evidence="3 4">
    <name type="scientific">Bradyrhizobium macuxiense</name>
    <dbReference type="NCBI Taxonomy" id="1755647"/>
    <lineage>
        <taxon>Bacteria</taxon>
        <taxon>Pseudomonadati</taxon>
        <taxon>Pseudomonadota</taxon>
        <taxon>Alphaproteobacteria</taxon>
        <taxon>Hyphomicrobiales</taxon>
        <taxon>Nitrobacteraceae</taxon>
        <taxon>Bradyrhizobium</taxon>
    </lineage>
</organism>
<dbReference type="Gene3D" id="3.40.50.2000">
    <property type="entry name" value="Glycogen Phosphorylase B"/>
    <property type="match status" value="2"/>
</dbReference>
<dbReference type="InterPro" id="IPR028098">
    <property type="entry name" value="Glyco_trans_4-like_N"/>
</dbReference>
<dbReference type="GO" id="GO:0016757">
    <property type="term" value="F:glycosyltransferase activity"/>
    <property type="evidence" value="ECO:0007669"/>
    <property type="project" value="InterPro"/>
</dbReference>
<dbReference type="Proteomes" id="UP000057737">
    <property type="component" value="Unassembled WGS sequence"/>
</dbReference>
<evidence type="ECO:0000259" key="2">
    <source>
        <dbReference type="Pfam" id="PF13579"/>
    </source>
</evidence>
<dbReference type="InterPro" id="IPR001296">
    <property type="entry name" value="Glyco_trans_1"/>
</dbReference>
<comment type="caution">
    <text evidence="3">The sequence shown here is derived from an EMBL/GenBank/DDBJ whole genome shotgun (WGS) entry which is preliminary data.</text>
</comment>
<name>A0A120FQH5_9BRAD</name>
<dbReference type="Pfam" id="PF13579">
    <property type="entry name" value="Glyco_trans_4_4"/>
    <property type="match status" value="1"/>
</dbReference>
<keyword evidence="4" id="KW-1185">Reference proteome</keyword>
<dbReference type="Pfam" id="PF00534">
    <property type="entry name" value="Glycos_transf_1"/>
    <property type="match status" value="1"/>
</dbReference>
<evidence type="ECO:0000259" key="1">
    <source>
        <dbReference type="Pfam" id="PF00534"/>
    </source>
</evidence>
<dbReference type="OrthoDB" id="3180470at2"/>
<accession>A0A120FQH5</accession>
<dbReference type="AlphaFoldDB" id="A0A120FQH5"/>
<evidence type="ECO:0000313" key="3">
    <source>
        <dbReference type="EMBL" id="KWV58536.1"/>
    </source>
</evidence>
<gene>
    <name evidence="3" type="ORF">AS156_33635</name>
</gene>
<protein>
    <submittedName>
        <fullName evidence="3">Uncharacterized protein</fullName>
    </submittedName>
</protein>
<proteinExistence type="predicted"/>
<feature type="domain" description="Glycosyltransferase subfamily 4-like N-terminal" evidence="2">
    <location>
        <begin position="16"/>
        <end position="191"/>
    </location>
</feature>
<dbReference type="PANTHER" id="PTHR12526">
    <property type="entry name" value="GLYCOSYLTRANSFERASE"/>
    <property type="match status" value="1"/>
</dbReference>